<dbReference type="GeneID" id="24608101"/>
<gene>
    <name evidence="2" type="ORF">CPT_Moonbeam126</name>
</gene>
<feature type="region of interest" description="Disordered" evidence="1">
    <location>
        <begin position="254"/>
        <end position="402"/>
    </location>
</feature>
<dbReference type="OrthoDB" id="4610at10239"/>
<evidence type="ECO:0000313" key="3">
    <source>
        <dbReference type="Proteomes" id="UP000030207"/>
    </source>
</evidence>
<evidence type="ECO:0008006" key="4">
    <source>
        <dbReference type="Google" id="ProtNLM"/>
    </source>
</evidence>
<dbReference type="Proteomes" id="UP000030207">
    <property type="component" value="Segment"/>
</dbReference>
<accession>A0A0A0RPJ2</accession>
<feature type="compositionally biased region" description="Pro residues" evidence="1">
    <location>
        <begin position="313"/>
        <end position="336"/>
    </location>
</feature>
<keyword evidence="3" id="KW-1185">Reference proteome</keyword>
<dbReference type="RefSeq" id="YP_009151689.1">
    <property type="nucleotide sequence ID" value="NC_027374.1"/>
</dbReference>
<reference evidence="2 3" key="1">
    <citation type="submission" date="2014-07" db="EMBL/GenBank/DDBJ databases">
        <title>Complete Genome of Bacillus megaterium Myophage Moonbeam.</title>
        <authorList>
            <person name="Cadungog J.N."/>
            <person name="Khatemi B.E."/>
            <person name="Hernandez A.C."/>
            <person name="Everett G.F.K."/>
        </authorList>
    </citation>
    <scope>NUCLEOTIDE SEQUENCE [LARGE SCALE GENOMIC DNA]</scope>
</reference>
<name>A0A0A0RPJ2_9CAUD</name>
<dbReference type="KEGG" id="vg:24608101"/>
<feature type="compositionally biased region" description="Polar residues" evidence="1">
    <location>
        <begin position="266"/>
        <end position="276"/>
    </location>
</feature>
<organism evidence="2 3">
    <name type="scientific">Bacillus phage Moonbeam</name>
    <dbReference type="NCBI Taxonomy" id="1540091"/>
    <lineage>
        <taxon>Viruses</taxon>
        <taxon>Duplodnaviria</taxon>
        <taxon>Heunggongvirae</taxon>
        <taxon>Uroviricota</taxon>
        <taxon>Caudoviricetes</taxon>
        <taxon>Herelleviridae</taxon>
        <taxon>Bastillevirinae</taxon>
        <taxon>Moonbeamvirus</taxon>
        <taxon>Moonbeamvirus moonbeam</taxon>
    </lineage>
</organism>
<evidence type="ECO:0000256" key="1">
    <source>
        <dbReference type="SAM" id="MobiDB-lite"/>
    </source>
</evidence>
<feature type="compositionally biased region" description="Pro residues" evidence="1">
    <location>
        <begin position="354"/>
        <end position="374"/>
    </location>
</feature>
<dbReference type="PRINTS" id="PR01217">
    <property type="entry name" value="PRICHEXTENSN"/>
</dbReference>
<proteinExistence type="predicted"/>
<dbReference type="EMBL" id="KM236246">
    <property type="protein sequence ID" value="AIW03524.1"/>
    <property type="molecule type" value="Genomic_DNA"/>
</dbReference>
<feature type="compositionally biased region" description="Polar residues" evidence="1">
    <location>
        <begin position="392"/>
        <end position="402"/>
    </location>
</feature>
<evidence type="ECO:0000313" key="2">
    <source>
        <dbReference type="EMBL" id="AIW03524.1"/>
    </source>
</evidence>
<protein>
    <recommendedName>
        <fullName evidence="4">SsDNA binding domain protein</fullName>
    </recommendedName>
</protein>
<sequence>MSFADLIKQAKAEVEQQTGGDNSRTVYPKAKHPTLFFGKDTPELLFQLLPSADLNSTFAEPFREIFLTAKSSKGKDLQSNFLLDAEANPASILEQAIAEWTDKQMIPSPFGGQQRPRTAYKVNVIRVVQDQTGAYVQERDQEGKYVVRVLNLPLSAYKGIIDKLANPMLNPQGPNGSPMSFMDINCAAPIHVQKPLPNTQSYRVEVYPMAKLPALVDGWQNELEDLKEHTTPTERLENGLQWVQAFIDMKNGVNPNARRQAEGGQSAPTAPATNPYAQTGQPTAPPVAPPATNQYTAPPAAPTAPPAQSYTPPTAPPVTAPPIQQPVTPPVPPTAPPSAGTDLNYDSVPDFGTPTPPAAPTTPQAPPVPTPPAAPAESAPTNGQGLPDIDGQLNNLLSGMNN</sequence>